<evidence type="ECO:0000313" key="15">
    <source>
        <dbReference type="EMBL" id="CAG5004558.1"/>
    </source>
</evidence>
<keyword evidence="9 13" id="KW-0472">Membrane</keyword>
<protein>
    <submittedName>
        <fullName evidence="15">(apollo) hypothetical protein</fullName>
    </submittedName>
</protein>
<dbReference type="OrthoDB" id="7788754at2759"/>
<keyword evidence="12" id="KW-0175">Coiled coil</keyword>
<dbReference type="EMBL" id="CAJQZP010000975">
    <property type="protein sequence ID" value="CAG5004558.1"/>
    <property type="molecule type" value="Genomic_DNA"/>
</dbReference>
<comment type="caution">
    <text evidence="15">The sequence shown here is derived from an EMBL/GenBank/DDBJ whole genome shotgun (WGS) entry which is preliminary data.</text>
</comment>
<evidence type="ECO:0000259" key="14">
    <source>
        <dbReference type="PROSITE" id="PS51715"/>
    </source>
</evidence>
<evidence type="ECO:0000256" key="10">
    <source>
        <dbReference type="ARBA" id="ARBA00049117"/>
    </source>
</evidence>
<dbReference type="CDD" id="cd01851">
    <property type="entry name" value="GBP"/>
    <property type="match status" value="1"/>
</dbReference>
<dbReference type="InterPro" id="IPR030386">
    <property type="entry name" value="G_GB1_RHD3_dom"/>
</dbReference>
<keyword evidence="5" id="KW-0256">Endoplasmic reticulum</keyword>
<dbReference type="GO" id="GO:0005789">
    <property type="term" value="C:endoplasmic reticulum membrane"/>
    <property type="evidence" value="ECO:0007669"/>
    <property type="project" value="UniProtKB-SubCell"/>
</dbReference>
<dbReference type="GO" id="GO:0005525">
    <property type="term" value="F:GTP binding"/>
    <property type="evidence" value="ECO:0007669"/>
    <property type="project" value="UniProtKB-KW"/>
</dbReference>
<evidence type="ECO:0000256" key="1">
    <source>
        <dbReference type="ARBA" id="ARBA00004477"/>
    </source>
</evidence>
<keyword evidence="3" id="KW-0547">Nucleotide-binding</keyword>
<sequence>MSTTSEKLQDGRGLQIVSPKPDHTFELDEKALVALLDSPDIRNRSVILVSVAGAFRKGKSFLLDFFLRYLHHTYVLNLKDGDWLGAEDEPLQGFSWRGGSERHTTGLLLWSQPFKATLENGEEVAIFLMDTQGTFDSQSTVRDNATVFALSTMISSVIIYNISQNIEEDDLQHLQLFTDYGRVALEKTEGKPFQHLQFLVRDWSVPYEYPYGAEGGQRLLEKRLEVNENQHEELKTLRREIKSFFAKLSCFLLPHPGMKVATSREFNGKLSDIDAEFKKQLKDLVPMLLAPENLKPKVMSGEMLKAKELFHYIKAYMEVFNGSELPVPQTILEATAQANNLSAVAEAREVYETLMEEAAGGSRPYLQPAALAREHRRARDKALHSFHAKKKMGGDAKSEVYKEQLIQELEEYFERLRAQNESKNIMNMIGTPVVFAAVLVVGFVVSMVADSVGIRPLRLVGHLLSLAAFVMLSIWGYSRFTGQLRDISEELDKIARTVRNYIIQNISPSGRLPEAMSTEHDHKKE</sequence>
<evidence type="ECO:0000256" key="2">
    <source>
        <dbReference type="ARBA" id="ARBA00022692"/>
    </source>
</evidence>
<dbReference type="InterPro" id="IPR015894">
    <property type="entry name" value="Guanylate-bd_N"/>
</dbReference>
<keyword evidence="4" id="KW-0378">Hydrolase</keyword>
<evidence type="ECO:0000256" key="12">
    <source>
        <dbReference type="SAM" id="Coils"/>
    </source>
</evidence>
<evidence type="ECO:0000256" key="7">
    <source>
        <dbReference type="ARBA" id="ARBA00022989"/>
    </source>
</evidence>
<proteinExistence type="inferred from homology"/>
<keyword evidence="8" id="KW-0342">GTP-binding</keyword>
<dbReference type="Pfam" id="PF02263">
    <property type="entry name" value="GBP"/>
    <property type="match status" value="1"/>
</dbReference>
<dbReference type="GO" id="GO:0003924">
    <property type="term" value="F:GTPase activity"/>
    <property type="evidence" value="ECO:0007669"/>
    <property type="project" value="InterPro"/>
</dbReference>
<dbReference type="Proteomes" id="UP000691718">
    <property type="component" value="Unassembled WGS sequence"/>
</dbReference>
<name>A0A8S3X749_PARAO</name>
<evidence type="ECO:0000256" key="5">
    <source>
        <dbReference type="ARBA" id="ARBA00022824"/>
    </source>
</evidence>
<reference evidence="15" key="1">
    <citation type="submission" date="2021-04" db="EMBL/GenBank/DDBJ databases">
        <authorList>
            <person name="Tunstrom K."/>
        </authorList>
    </citation>
    <scope>NUCLEOTIDE SEQUENCE</scope>
</reference>
<comment type="catalytic activity">
    <reaction evidence="10">
        <text>GTP + H2O = GDP + phosphate + H(+)</text>
        <dbReference type="Rhea" id="RHEA:19669"/>
        <dbReference type="ChEBI" id="CHEBI:15377"/>
        <dbReference type="ChEBI" id="CHEBI:15378"/>
        <dbReference type="ChEBI" id="CHEBI:37565"/>
        <dbReference type="ChEBI" id="CHEBI:43474"/>
        <dbReference type="ChEBI" id="CHEBI:58189"/>
    </reaction>
    <physiologicalReaction direction="left-to-right" evidence="10">
        <dbReference type="Rhea" id="RHEA:19670"/>
    </physiologicalReaction>
</comment>
<feature type="transmembrane region" description="Helical" evidence="13">
    <location>
        <begin position="425"/>
        <end position="447"/>
    </location>
</feature>
<dbReference type="PANTHER" id="PTHR10751">
    <property type="entry name" value="GUANYLATE BINDING PROTEIN"/>
    <property type="match status" value="1"/>
</dbReference>
<accession>A0A8S3X749</accession>
<feature type="domain" description="GB1/RHD3-type G" evidence="14">
    <location>
        <begin position="43"/>
        <end position="293"/>
    </location>
</feature>
<feature type="coiled-coil region" evidence="12">
    <location>
        <begin position="217"/>
        <end position="247"/>
    </location>
</feature>
<keyword evidence="6" id="KW-0460">Magnesium</keyword>
<keyword evidence="16" id="KW-1185">Reference proteome</keyword>
<evidence type="ECO:0000256" key="6">
    <source>
        <dbReference type="ARBA" id="ARBA00022842"/>
    </source>
</evidence>
<organism evidence="15 16">
    <name type="scientific">Parnassius apollo</name>
    <name type="common">Apollo butterfly</name>
    <name type="synonym">Papilio apollo</name>
    <dbReference type="NCBI Taxonomy" id="110799"/>
    <lineage>
        <taxon>Eukaryota</taxon>
        <taxon>Metazoa</taxon>
        <taxon>Ecdysozoa</taxon>
        <taxon>Arthropoda</taxon>
        <taxon>Hexapoda</taxon>
        <taxon>Insecta</taxon>
        <taxon>Pterygota</taxon>
        <taxon>Neoptera</taxon>
        <taxon>Endopterygota</taxon>
        <taxon>Lepidoptera</taxon>
        <taxon>Glossata</taxon>
        <taxon>Ditrysia</taxon>
        <taxon>Papilionoidea</taxon>
        <taxon>Papilionidae</taxon>
        <taxon>Parnassiinae</taxon>
        <taxon>Parnassini</taxon>
        <taxon>Parnassius</taxon>
        <taxon>Parnassius</taxon>
    </lineage>
</organism>
<dbReference type="InterPro" id="IPR003191">
    <property type="entry name" value="Guanylate-bd/ATL_C"/>
</dbReference>
<evidence type="ECO:0000313" key="16">
    <source>
        <dbReference type="Proteomes" id="UP000691718"/>
    </source>
</evidence>
<dbReference type="PROSITE" id="PS51715">
    <property type="entry name" value="G_GB1_RHD3"/>
    <property type="match status" value="1"/>
</dbReference>
<feature type="transmembrane region" description="Helical" evidence="13">
    <location>
        <begin position="459"/>
        <end position="477"/>
    </location>
</feature>
<dbReference type="FunFam" id="1.20.58.420:FF:000001">
    <property type="entry name" value="Atlastin-1 isoform 1"/>
    <property type="match status" value="1"/>
</dbReference>
<gene>
    <name evidence="15" type="ORF">PAPOLLO_LOCUS14409</name>
</gene>
<evidence type="ECO:0000256" key="4">
    <source>
        <dbReference type="ARBA" id="ARBA00022801"/>
    </source>
</evidence>
<dbReference type="AlphaFoldDB" id="A0A8S3X749"/>
<evidence type="ECO:0000256" key="11">
    <source>
        <dbReference type="PROSITE-ProRule" id="PRU01052"/>
    </source>
</evidence>
<evidence type="ECO:0000256" key="9">
    <source>
        <dbReference type="ARBA" id="ARBA00023136"/>
    </source>
</evidence>
<keyword evidence="2 13" id="KW-0812">Transmembrane</keyword>
<comment type="similarity">
    <text evidence="11">Belongs to the TRAFAC class dynamin-like GTPase superfamily. GB1/RHD3 GTPase family.</text>
</comment>
<keyword evidence="7 13" id="KW-1133">Transmembrane helix</keyword>
<comment type="subcellular location">
    <subcellularLocation>
        <location evidence="1">Endoplasmic reticulum membrane</location>
        <topology evidence="1">Multi-pass membrane protein</topology>
    </subcellularLocation>
</comment>
<dbReference type="Pfam" id="PF02841">
    <property type="entry name" value="GBP_C"/>
    <property type="match status" value="1"/>
</dbReference>
<evidence type="ECO:0000256" key="8">
    <source>
        <dbReference type="ARBA" id="ARBA00023134"/>
    </source>
</evidence>
<evidence type="ECO:0000256" key="3">
    <source>
        <dbReference type="ARBA" id="ARBA00022741"/>
    </source>
</evidence>
<evidence type="ECO:0000256" key="13">
    <source>
        <dbReference type="SAM" id="Phobius"/>
    </source>
</evidence>